<dbReference type="Gene3D" id="1.20.1270.90">
    <property type="entry name" value="AF1782-like"/>
    <property type="match status" value="2"/>
</dbReference>
<evidence type="ECO:0008006" key="5">
    <source>
        <dbReference type="Google" id="ProtNLM"/>
    </source>
</evidence>
<reference evidence="3 4" key="1">
    <citation type="submission" date="2019-03" db="EMBL/GenBank/DDBJ databases">
        <title>Genomic Encyclopedia of Type Strains, Phase IV (KMG-IV): sequencing the most valuable type-strain genomes for metagenomic binning, comparative biology and taxonomic classification.</title>
        <authorList>
            <person name="Goeker M."/>
        </authorList>
    </citation>
    <scope>NUCLEOTIDE SEQUENCE [LARGE SCALE GENOMIC DNA]</scope>
    <source>
        <strain evidence="3 4">DSM 28867</strain>
    </source>
</reference>
<evidence type="ECO:0000256" key="1">
    <source>
        <dbReference type="SAM" id="MobiDB-lite"/>
    </source>
</evidence>
<proteinExistence type="predicted"/>
<dbReference type="Gene3D" id="1.20.1270.70">
    <property type="entry name" value="Designed single chain three-helix bundle"/>
    <property type="match status" value="2"/>
</dbReference>
<name>A0A4R7ZQR4_9FIRM</name>
<keyword evidence="2" id="KW-1133">Transmembrane helix</keyword>
<dbReference type="OrthoDB" id="3183911at2"/>
<keyword evidence="2" id="KW-0812">Transmembrane</keyword>
<protein>
    <recommendedName>
        <fullName evidence="5">F5/8 type C domain-containing protein</fullName>
    </recommendedName>
</protein>
<feature type="compositionally biased region" description="Basic and acidic residues" evidence="1">
    <location>
        <begin position="833"/>
        <end position="853"/>
    </location>
</feature>
<dbReference type="RefSeq" id="WP_134169344.1">
    <property type="nucleotide sequence ID" value="NZ_SODD01000015.1"/>
</dbReference>
<accession>A0A4R7ZQR4</accession>
<sequence>MKYINKIGKCIIATVLLLSMFIIQGNAKVLAKDNLPIISTNGITLNSDTTPSMYENLVNLENKKDFNFFVDEQLMSEGNAYFAYAYDQEETFIGVTFTGWWGDQQGINKYKVQYKDQDQWVDLEETPVTYANGSVGGPTTLTKYFHQPITTTDIRIVVLGVNTRWSKKTCMHVIAPKIDDAATSGMTKPVVSFENLTLKKGEMDYFVSNPDANDIDFGPGGDLSGKNAYIVYDYTNLVEIDRVEMIGWYPTSQGIKNADFEYFEDGEWKSLEKNVTFAWKTKAGVQAQENLVYTLKKAVQTTKFRIKVNAGYAQWGSTKINMRLVKPNGKLVRKIGELNAVVDAMEKNLRRLLIGDNYGEFSTTSVQTLLAVLEQAKVVAANPDVSEADYEAELAKLNNEIQTFYASQNELSKKVEIQAENVTIKEGKLENLIDGQLGTGVTFEEFGSALDGSIYLTFDQAIDAKELLILTDKPKSHGVSTIAISAKKGDQWVPITNNVSIPWKNSIHEVEGQTFDLTTQGQVVSDTFKIDMKGSASEQQATKLQLLLIKGDALVDCNSLEATIAKAKTVLENQKQGSGLKADPEVIELLEMHMLLAENQDTLARNTQAKVNQLEADIRTTLDIIEQQTTPTIQTDKLTEAIAKANALDKTLYTTASVEKLTNVLTHANGVVANPESQEAVDAATAALETAMDALVRLGDKTKLQFVVSAVEALHEADYTQASWNDVHTQLQNAKTILANNQALQGEIDLAYDALMDAVSRLVSNEAVDKTELQDLVDDCTKLKEADYTKETWKVFIDALADAKVVLSDPSATAGDVLQAKVELTNAINQLRKPGEKPNEEKPNIAPGNEEKPTTGTDTSDTTNTGVWVLMLLASAFVLTFGYQKKVKK</sequence>
<dbReference type="Proteomes" id="UP000294743">
    <property type="component" value="Unassembled WGS sequence"/>
</dbReference>
<evidence type="ECO:0000313" key="3">
    <source>
        <dbReference type="EMBL" id="TDW20052.1"/>
    </source>
</evidence>
<organism evidence="3 4">
    <name type="scientific">Breznakia blatticola</name>
    <dbReference type="NCBI Taxonomy" id="1754012"/>
    <lineage>
        <taxon>Bacteria</taxon>
        <taxon>Bacillati</taxon>
        <taxon>Bacillota</taxon>
        <taxon>Erysipelotrichia</taxon>
        <taxon>Erysipelotrichales</taxon>
        <taxon>Erysipelotrichaceae</taxon>
        <taxon>Breznakia</taxon>
    </lineage>
</organism>
<keyword evidence="4" id="KW-1185">Reference proteome</keyword>
<dbReference type="EMBL" id="SODD01000015">
    <property type="protein sequence ID" value="TDW20052.1"/>
    <property type="molecule type" value="Genomic_DNA"/>
</dbReference>
<evidence type="ECO:0000313" key="4">
    <source>
        <dbReference type="Proteomes" id="UP000294743"/>
    </source>
</evidence>
<comment type="caution">
    <text evidence="3">The sequence shown here is derived from an EMBL/GenBank/DDBJ whole genome shotgun (WGS) entry which is preliminary data.</text>
</comment>
<feature type="region of interest" description="Disordered" evidence="1">
    <location>
        <begin position="829"/>
        <end position="861"/>
    </location>
</feature>
<gene>
    <name evidence="3" type="ORF">EDD63_11510</name>
</gene>
<dbReference type="Pfam" id="PF07554">
    <property type="entry name" value="FIVAR"/>
    <property type="match status" value="3"/>
</dbReference>
<dbReference type="Gene3D" id="2.60.120.260">
    <property type="entry name" value="Galactose-binding domain-like"/>
    <property type="match status" value="1"/>
</dbReference>
<feature type="transmembrane region" description="Helical" evidence="2">
    <location>
        <begin position="865"/>
        <end position="883"/>
    </location>
</feature>
<keyword evidence="2" id="KW-0472">Membrane</keyword>
<dbReference type="AlphaFoldDB" id="A0A4R7ZQR4"/>
<evidence type="ECO:0000256" key="2">
    <source>
        <dbReference type="SAM" id="Phobius"/>
    </source>
</evidence>